<dbReference type="AlphaFoldDB" id="A0A3P6QC11"/>
<evidence type="ECO:0000259" key="1">
    <source>
        <dbReference type="Pfam" id="PF00626"/>
    </source>
</evidence>
<sequence length="63" mass="7513">MRNGKLEFIIHFWIGKAKADDMRGEREDKAVKLMFLHNETTVVFREVEGHESPHFKNYFKVFG</sequence>
<keyword evidence="3" id="KW-1185">Reference proteome</keyword>
<dbReference type="EMBL" id="UYRU01007890">
    <property type="protein sequence ID" value="VDK41530.1"/>
    <property type="molecule type" value="Genomic_DNA"/>
</dbReference>
<dbReference type="OrthoDB" id="6375767at2759"/>
<dbReference type="Proteomes" id="UP000281553">
    <property type="component" value="Unassembled WGS sequence"/>
</dbReference>
<evidence type="ECO:0000313" key="2">
    <source>
        <dbReference type="EMBL" id="VDK41530.1"/>
    </source>
</evidence>
<dbReference type="SUPFAM" id="SSF55753">
    <property type="entry name" value="Actin depolymerizing proteins"/>
    <property type="match status" value="1"/>
</dbReference>
<protein>
    <recommendedName>
        <fullName evidence="1">Gelsolin-like domain-containing protein</fullName>
    </recommendedName>
</protein>
<dbReference type="Pfam" id="PF00626">
    <property type="entry name" value="Gelsolin"/>
    <property type="match status" value="1"/>
</dbReference>
<reference evidence="2 3" key="1">
    <citation type="submission" date="2018-11" db="EMBL/GenBank/DDBJ databases">
        <authorList>
            <consortium name="Pathogen Informatics"/>
        </authorList>
    </citation>
    <scope>NUCLEOTIDE SEQUENCE [LARGE SCALE GENOMIC DNA]</scope>
</reference>
<name>A0A3P6QC11_DIBLA</name>
<feature type="domain" description="Gelsolin-like" evidence="1">
    <location>
        <begin position="7"/>
        <end position="56"/>
    </location>
</feature>
<dbReference type="InterPro" id="IPR029006">
    <property type="entry name" value="ADF-H/Gelsolin-like_dom_sf"/>
</dbReference>
<organism evidence="2 3">
    <name type="scientific">Dibothriocephalus latus</name>
    <name type="common">Fish tapeworm</name>
    <name type="synonym">Diphyllobothrium latum</name>
    <dbReference type="NCBI Taxonomy" id="60516"/>
    <lineage>
        <taxon>Eukaryota</taxon>
        <taxon>Metazoa</taxon>
        <taxon>Spiralia</taxon>
        <taxon>Lophotrochozoa</taxon>
        <taxon>Platyhelminthes</taxon>
        <taxon>Cestoda</taxon>
        <taxon>Eucestoda</taxon>
        <taxon>Diphyllobothriidea</taxon>
        <taxon>Diphyllobothriidae</taxon>
        <taxon>Dibothriocephalus</taxon>
    </lineage>
</organism>
<evidence type="ECO:0000313" key="3">
    <source>
        <dbReference type="Proteomes" id="UP000281553"/>
    </source>
</evidence>
<gene>
    <name evidence="2" type="ORF">DILT_LOCUS1255</name>
</gene>
<accession>A0A3P6QC11</accession>
<dbReference type="Gene3D" id="3.40.20.10">
    <property type="entry name" value="Severin"/>
    <property type="match status" value="1"/>
</dbReference>
<proteinExistence type="predicted"/>
<dbReference type="InterPro" id="IPR007123">
    <property type="entry name" value="Gelsolin-like_dom"/>
</dbReference>